<dbReference type="SUPFAM" id="SSF63737">
    <property type="entry name" value="Leukotriene A4 hydrolase N-terminal domain"/>
    <property type="match status" value="1"/>
</dbReference>
<dbReference type="InterPro" id="IPR042097">
    <property type="entry name" value="Aminopeptidase_N-like_N_sf"/>
</dbReference>
<dbReference type="OrthoDB" id="100605at2"/>
<evidence type="ECO:0000313" key="23">
    <source>
        <dbReference type="Proteomes" id="UP000184600"/>
    </source>
</evidence>
<dbReference type="EMBL" id="FRFG01000025">
    <property type="protein sequence ID" value="SHO56445.1"/>
    <property type="molecule type" value="Genomic_DNA"/>
</dbReference>
<dbReference type="Gene3D" id="3.30.2010.30">
    <property type="match status" value="1"/>
</dbReference>
<dbReference type="GO" id="GO:0016285">
    <property type="term" value="F:alanyl aminopeptidase activity"/>
    <property type="evidence" value="ECO:0007669"/>
    <property type="project" value="UniProtKB-EC"/>
</dbReference>
<proteinExistence type="inferred from homology"/>
<dbReference type="InterPro" id="IPR038438">
    <property type="entry name" value="PepN_Ig-like_sf"/>
</dbReference>
<dbReference type="InterPro" id="IPR035414">
    <property type="entry name" value="Peptidase_M1_pepN_Ig-like"/>
</dbReference>
<feature type="domain" description="Peptidase M1 membrane alanine aminopeptidase" evidence="18">
    <location>
        <begin position="231"/>
        <end position="437"/>
    </location>
</feature>
<evidence type="ECO:0000256" key="8">
    <source>
        <dbReference type="ARBA" id="ARBA00022475"/>
    </source>
</evidence>
<dbReference type="Gene3D" id="1.25.50.10">
    <property type="entry name" value="Peptidase M1, alanyl aminopeptidase, C-terminal domain"/>
    <property type="match status" value="1"/>
</dbReference>
<dbReference type="Pfam" id="PF01433">
    <property type="entry name" value="Peptidase_M1"/>
    <property type="match status" value="1"/>
</dbReference>
<dbReference type="SUPFAM" id="SSF55486">
    <property type="entry name" value="Metalloproteases ('zincins'), catalytic domain"/>
    <property type="match status" value="1"/>
</dbReference>
<feature type="domain" description="Peptidase M1 alanyl aminopeptidase Ig-like fold" evidence="19">
    <location>
        <begin position="445"/>
        <end position="546"/>
    </location>
</feature>
<dbReference type="PRINTS" id="PR00756">
    <property type="entry name" value="ALADIPTASE"/>
</dbReference>
<comment type="catalytic activity">
    <reaction evidence="1">
        <text>Release of an N-terminal amino acid, Xaa-|-Yaa- from a peptide, amide or arylamide. Xaa is preferably Ala, but may be most amino acids including Pro (slow action). When a terminal hydrophobic residue is followed by a prolyl residue, the two may be released as an intact Xaa-Pro dipeptide.</text>
        <dbReference type="EC" id="3.4.11.2"/>
    </reaction>
</comment>
<evidence type="ECO:0000256" key="11">
    <source>
        <dbReference type="ARBA" id="ARBA00022723"/>
    </source>
</evidence>
<evidence type="ECO:0000256" key="12">
    <source>
        <dbReference type="ARBA" id="ARBA00022801"/>
    </source>
</evidence>
<evidence type="ECO:0000256" key="16">
    <source>
        <dbReference type="ARBA" id="ARBA00059739"/>
    </source>
</evidence>
<dbReference type="GO" id="GO:0006508">
    <property type="term" value="P:proteolysis"/>
    <property type="evidence" value="ECO:0007669"/>
    <property type="project" value="UniProtKB-UniRule"/>
</dbReference>
<dbReference type="InterPro" id="IPR045357">
    <property type="entry name" value="Aminopeptidase_N-like_N"/>
</dbReference>
<evidence type="ECO:0000256" key="4">
    <source>
        <dbReference type="ARBA" id="ARBA00010136"/>
    </source>
</evidence>
<organism evidence="22 23">
    <name type="scientific">Vibrio quintilis</name>
    <dbReference type="NCBI Taxonomy" id="1117707"/>
    <lineage>
        <taxon>Bacteria</taxon>
        <taxon>Pseudomonadati</taxon>
        <taxon>Pseudomonadota</taxon>
        <taxon>Gammaproteobacteria</taxon>
        <taxon>Vibrionales</taxon>
        <taxon>Vibrionaceae</taxon>
        <taxon>Vibrio</taxon>
    </lineage>
</organism>
<feature type="domain" description="Aminopeptidase N-like N-terminal" evidence="21">
    <location>
        <begin position="24"/>
        <end position="187"/>
    </location>
</feature>
<evidence type="ECO:0000259" key="21">
    <source>
        <dbReference type="Pfam" id="PF17900"/>
    </source>
</evidence>
<evidence type="ECO:0000256" key="9">
    <source>
        <dbReference type="ARBA" id="ARBA00022519"/>
    </source>
</evidence>
<dbReference type="FunFam" id="2.60.40.1840:FF:000001">
    <property type="entry name" value="Aminopeptidase N"/>
    <property type="match status" value="1"/>
</dbReference>
<protein>
    <recommendedName>
        <fullName evidence="6 17">Aminopeptidase N</fullName>
        <ecNumber evidence="5 17">3.4.11.2</ecNumber>
    </recommendedName>
</protein>
<evidence type="ECO:0000256" key="10">
    <source>
        <dbReference type="ARBA" id="ARBA00022670"/>
    </source>
</evidence>
<dbReference type="EC" id="3.4.11.2" evidence="5 17"/>
<dbReference type="InterPro" id="IPR027268">
    <property type="entry name" value="Peptidase_M4/M1_CTD_sf"/>
</dbReference>
<dbReference type="PANTHER" id="PTHR46322">
    <property type="entry name" value="PUROMYCIN-SENSITIVE AMINOPEPTIDASE"/>
    <property type="match status" value="1"/>
</dbReference>
<evidence type="ECO:0000256" key="2">
    <source>
        <dbReference type="ARBA" id="ARBA00001947"/>
    </source>
</evidence>
<keyword evidence="7 22" id="KW-0031">Aminopeptidase</keyword>
<dbReference type="Pfam" id="PF17900">
    <property type="entry name" value="Peptidase_M1_N"/>
    <property type="match status" value="1"/>
</dbReference>
<dbReference type="RefSeq" id="WP_073582417.1">
    <property type="nucleotide sequence ID" value="NZ_AP024897.1"/>
</dbReference>
<comment type="cofactor">
    <cofactor evidence="2">
        <name>Zn(2+)</name>
        <dbReference type="ChEBI" id="CHEBI:29105"/>
    </cofactor>
</comment>
<name>A0A1M7YV09_9VIBR</name>
<dbReference type="CDD" id="cd09600">
    <property type="entry name" value="M1_APN"/>
    <property type="match status" value="1"/>
</dbReference>
<keyword evidence="13" id="KW-0862">Zinc</keyword>
<dbReference type="InterPro" id="IPR037144">
    <property type="entry name" value="Peptidase_M1_pepN_C_sf"/>
</dbReference>
<accession>A0A1M7YV09</accession>
<evidence type="ECO:0000256" key="6">
    <source>
        <dbReference type="ARBA" id="ARBA00015611"/>
    </source>
</evidence>
<dbReference type="GO" id="GO:0005886">
    <property type="term" value="C:plasma membrane"/>
    <property type="evidence" value="ECO:0007669"/>
    <property type="project" value="UniProtKB-SubCell"/>
</dbReference>
<dbReference type="InterPro" id="IPR001930">
    <property type="entry name" value="Peptidase_M1"/>
</dbReference>
<evidence type="ECO:0000256" key="5">
    <source>
        <dbReference type="ARBA" id="ARBA00012564"/>
    </source>
</evidence>
<evidence type="ECO:0000259" key="18">
    <source>
        <dbReference type="Pfam" id="PF01433"/>
    </source>
</evidence>
<evidence type="ECO:0000259" key="19">
    <source>
        <dbReference type="Pfam" id="PF11940"/>
    </source>
</evidence>
<dbReference type="InterPro" id="IPR012779">
    <property type="entry name" value="Peptidase_M1_pepN"/>
</dbReference>
<dbReference type="Gene3D" id="1.10.390.10">
    <property type="entry name" value="Neutral Protease Domain 2"/>
    <property type="match status" value="1"/>
</dbReference>
<dbReference type="Gene3D" id="2.60.40.1730">
    <property type="entry name" value="tricorn interacting facor f3 domain"/>
    <property type="match status" value="1"/>
</dbReference>
<dbReference type="Pfam" id="PF17432">
    <property type="entry name" value="DUF3458_C"/>
    <property type="match status" value="1"/>
</dbReference>
<keyword evidence="14" id="KW-0482">Metalloprotease</keyword>
<evidence type="ECO:0000256" key="14">
    <source>
        <dbReference type="ARBA" id="ARBA00023049"/>
    </source>
</evidence>
<keyword evidence="9" id="KW-0997">Cell inner membrane</keyword>
<dbReference type="GO" id="GO:0008237">
    <property type="term" value="F:metallopeptidase activity"/>
    <property type="evidence" value="ECO:0007669"/>
    <property type="project" value="UniProtKB-UniRule"/>
</dbReference>
<evidence type="ECO:0000313" key="22">
    <source>
        <dbReference type="EMBL" id="SHO56445.1"/>
    </source>
</evidence>
<evidence type="ECO:0000256" key="17">
    <source>
        <dbReference type="NCBIfam" id="TIGR02414"/>
    </source>
</evidence>
<dbReference type="GO" id="GO:0008270">
    <property type="term" value="F:zinc ion binding"/>
    <property type="evidence" value="ECO:0007669"/>
    <property type="project" value="InterPro"/>
</dbReference>
<keyword evidence="11" id="KW-0479">Metal-binding</keyword>
<dbReference type="InterPro" id="IPR014782">
    <property type="entry name" value="Peptidase_M1_dom"/>
</dbReference>
<reference evidence="23" key="1">
    <citation type="submission" date="2016-12" db="EMBL/GenBank/DDBJ databases">
        <authorList>
            <person name="Rodrigo-Torres L."/>
            <person name="Arahal R.D."/>
            <person name="Lucena T."/>
        </authorList>
    </citation>
    <scope>NUCLEOTIDE SEQUENCE [LARGE SCALE GENOMIC DNA]</scope>
</reference>
<evidence type="ECO:0000256" key="7">
    <source>
        <dbReference type="ARBA" id="ARBA00022438"/>
    </source>
</evidence>
<dbReference type="Pfam" id="PF11940">
    <property type="entry name" value="DUF3458"/>
    <property type="match status" value="1"/>
</dbReference>
<dbReference type="FunFam" id="1.25.50.10:FF:000001">
    <property type="entry name" value="Aminopeptidase N"/>
    <property type="match status" value="1"/>
</dbReference>
<feature type="domain" description="Peptidase M1 alanyl aminopeptidase C-terminal" evidence="20">
    <location>
        <begin position="549"/>
        <end position="868"/>
    </location>
</feature>
<comment type="similarity">
    <text evidence="4">Belongs to the peptidase M1 family.</text>
</comment>
<dbReference type="Proteomes" id="UP000184600">
    <property type="component" value="Unassembled WGS sequence"/>
</dbReference>
<evidence type="ECO:0000256" key="3">
    <source>
        <dbReference type="ARBA" id="ARBA00004515"/>
    </source>
</evidence>
<dbReference type="FunFam" id="3.30.2010.30:FF:000002">
    <property type="entry name" value="Putative aminopeptidase N"/>
    <property type="match status" value="1"/>
</dbReference>
<keyword evidence="12 22" id="KW-0378">Hydrolase</keyword>
<dbReference type="PANTHER" id="PTHR46322:SF1">
    <property type="entry name" value="PUROMYCIN-SENSITIVE AMINOPEPTIDASE"/>
    <property type="match status" value="1"/>
</dbReference>
<keyword evidence="8" id="KW-1003">Cell membrane</keyword>
<keyword evidence="15" id="KW-0472">Membrane</keyword>
<dbReference type="FunFam" id="2.60.40.1730:FF:000005">
    <property type="entry name" value="Aminopeptidase N"/>
    <property type="match status" value="1"/>
</dbReference>
<evidence type="ECO:0000259" key="20">
    <source>
        <dbReference type="Pfam" id="PF17432"/>
    </source>
</evidence>
<comment type="subcellular location">
    <subcellularLocation>
        <location evidence="3">Cell inner membrane</location>
        <topology evidence="3">Peripheral membrane protein</topology>
        <orientation evidence="3">Cytoplasmic side</orientation>
    </subcellularLocation>
</comment>
<gene>
    <name evidence="22" type="primary">pepN</name>
    <name evidence="22" type="ORF">VQ7734_02214</name>
</gene>
<dbReference type="AlphaFoldDB" id="A0A1M7YV09"/>
<evidence type="ECO:0000256" key="13">
    <source>
        <dbReference type="ARBA" id="ARBA00022833"/>
    </source>
</evidence>
<comment type="function">
    <text evidence="16">Aminopeptidase N is involved in the degradation of intracellular peptides generated by protein breakdown during normal growth as well as in response to nutrient starvation.</text>
</comment>
<evidence type="ECO:0000256" key="1">
    <source>
        <dbReference type="ARBA" id="ARBA00000098"/>
    </source>
</evidence>
<dbReference type="Gene3D" id="2.60.40.1840">
    <property type="match status" value="1"/>
</dbReference>
<dbReference type="FunFam" id="1.10.390.10:FF:000002">
    <property type="entry name" value="Aminopeptidase N"/>
    <property type="match status" value="1"/>
</dbReference>
<keyword evidence="10" id="KW-0645">Protease</keyword>
<dbReference type="InterPro" id="IPR024601">
    <property type="entry name" value="Peptidase_M1_pepN_C"/>
</dbReference>
<sequence>MASELQAKYRKDYQSPSHTITDIDLTFYLHEERTRVIAVSQVRQLENTNQLVLDGENLELVSLHINDQSWTDYKVTDTGLELSSLPEEKFELRIETVINPSTNTALEGLYISGQAYCTQCEAEGFRRITYYQDRPDVLARYTTTIVVADREKYPYLLSNGNKIDEGETEDGASWVRWQDPHPKPAYLFALVAGDFDLLQEQYKTKSGRQVTLEVFVDKGNRERATHAMLSLINAMQWDEERFGLEYDLDIYMVVAVDFFNMGAMENKGLNIFNSKYVLANDQTATDNDYLNIESIIGHEYFHNWTGNRVTCRDWFQLSLKEGLTVFRDQEFSSDLGSRSVNRIQSVRLIRGPQFAEDASPMSHPIRPDKVIEMNNFYTLTVYEKGSEVIRMIHTLLGEDNFQKGMKLYFERHDGTAATCEDFVSAMEDASGIDLQQFRLWYSQSGTPELTVSGEYSEAEKRFSLHVRQHTAPTTDQEEKQAQHIPLKTELYDSAGQIIKLQCNGKNLSDILNVTESEQTFVFENVYEKPVPSLLGEFSAPVKLSYDYSDEELMFLMVHAKNDFARWDAGQMLLGKYIRQNVESVQNNQDITISEGVVAAFRGVLLDQVAEPAFIAEMLSLPNFNEVSGWFDEVDVDSITTVLKAMKVELSQALKQDFSTVYHQLEQSDYSIEHEAIGQRALRNTCLSYLAYTEEGNELVQDQYQKALSMTDVIAAMTAANQAGLSCRETLMQDYSNQWKHDGLVMDKWFNLQGQNPAEDVLSVIYDSMEHEAFTMKNPNRIRSLIGSFLNFNPKRFHDKSGSGYQFAGKILQQLNTTNPQVASRMVDPLLKFKRYDKDRQALMKQELETLLNMDNLAKDLYEKVAKALDI</sequence>
<dbReference type="STRING" id="1117707.VQ7734_02214"/>
<evidence type="ECO:0000256" key="15">
    <source>
        <dbReference type="ARBA" id="ARBA00023136"/>
    </source>
</evidence>
<dbReference type="NCBIfam" id="TIGR02414">
    <property type="entry name" value="pepN_proteo"/>
    <property type="match status" value="1"/>
</dbReference>
<keyword evidence="23" id="KW-1185">Reference proteome</keyword>